<evidence type="ECO:0000313" key="3">
    <source>
        <dbReference type="Proteomes" id="UP000005952"/>
    </source>
</evidence>
<dbReference type="KEGG" id="hdt:HYPDE_23853"/>
<dbReference type="STRING" id="670307.HYPDE_23853"/>
<feature type="compositionally biased region" description="Basic residues" evidence="1">
    <location>
        <begin position="153"/>
        <end position="163"/>
    </location>
</feature>
<dbReference type="RefSeq" id="WP_015596494.1">
    <property type="nucleotide sequence ID" value="NC_021172.1"/>
</dbReference>
<reference evidence="2 3" key="1">
    <citation type="journal article" date="2013" name="Genome Announc.">
        <title>Genome sequences for three denitrifying bacterial strains isolated from a uranium- and nitrate-contaminated subsurface environment.</title>
        <authorList>
            <person name="Venkatramanan R."/>
            <person name="Prakash O."/>
            <person name="Woyke T."/>
            <person name="Chain P."/>
            <person name="Goodwin L.A."/>
            <person name="Watson D."/>
            <person name="Brooks S."/>
            <person name="Kostka J.E."/>
            <person name="Green S.J."/>
        </authorList>
    </citation>
    <scope>NUCLEOTIDE SEQUENCE [LARGE SCALE GENOMIC DNA]</scope>
    <source>
        <strain evidence="2 3">1NES1</strain>
    </source>
</reference>
<protein>
    <recommendedName>
        <fullName evidence="4">Stringent starvation protein B</fullName>
    </recommendedName>
</protein>
<evidence type="ECO:0000256" key="1">
    <source>
        <dbReference type="SAM" id="MobiDB-lite"/>
    </source>
</evidence>
<organism evidence="2 3">
    <name type="scientific">Hyphomicrobium denitrificans 1NES1</name>
    <dbReference type="NCBI Taxonomy" id="670307"/>
    <lineage>
        <taxon>Bacteria</taxon>
        <taxon>Pseudomonadati</taxon>
        <taxon>Pseudomonadota</taxon>
        <taxon>Alphaproteobacteria</taxon>
        <taxon>Hyphomicrobiales</taxon>
        <taxon>Hyphomicrobiaceae</taxon>
        <taxon>Hyphomicrobium</taxon>
    </lineage>
</organism>
<dbReference type="AlphaFoldDB" id="N0B7E6"/>
<accession>N0B7E6</accession>
<evidence type="ECO:0000313" key="2">
    <source>
        <dbReference type="EMBL" id="AGK56456.1"/>
    </source>
</evidence>
<dbReference type="InterPro" id="IPR007481">
    <property type="entry name" value="SspB"/>
</dbReference>
<dbReference type="SUPFAM" id="SSF101738">
    <property type="entry name" value="SspB-like"/>
    <property type="match status" value="1"/>
</dbReference>
<feature type="region of interest" description="Disordered" evidence="1">
    <location>
        <begin position="143"/>
        <end position="224"/>
    </location>
</feature>
<evidence type="ECO:0008006" key="4">
    <source>
        <dbReference type="Google" id="ProtNLM"/>
    </source>
</evidence>
<gene>
    <name evidence="2" type="ORF">HYPDE_23853</name>
</gene>
<dbReference type="InterPro" id="IPR036760">
    <property type="entry name" value="SspB-like_sf"/>
</dbReference>
<dbReference type="OrthoDB" id="9800412at2"/>
<feature type="compositionally biased region" description="Basic and acidic residues" evidence="1">
    <location>
        <begin position="164"/>
        <end position="179"/>
    </location>
</feature>
<dbReference type="HOGENOM" id="CLU_106715_0_0_5"/>
<dbReference type="eggNOG" id="COG3814">
    <property type="taxonomic scope" value="Bacteria"/>
</dbReference>
<proteinExistence type="predicted"/>
<keyword evidence="3" id="KW-1185">Reference proteome</keyword>
<name>N0B7E6_9HYPH</name>
<dbReference type="Proteomes" id="UP000005952">
    <property type="component" value="Chromosome"/>
</dbReference>
<sequence>MATGPSIDYAKLQQEAMRGVVRAVLQQVVKSGLPGEHHFYISFLTQAPGVILSKRLKEKYPSEMTIVLQHRFWDLIVSDDRFEVKLTFDGIPERLVVPFAAIKVFIDPSVRYGLQFDEEVSDNEPMHEPRQALTADATYDQIGEASPESARPTPKKPRAPRKPRATDKDATSPTRRDPAHAMPPSPEPATRAGELNAKNADSADETPPPPEGAKILSLDQFRKK</sequence>
<dbReference type="EMBL" id="CP005587">
    <property type="protein sequence ID" value="AGK56456.1"/>
    <property type="molecule type" value="Genomic_DNA"/>
</dbReference>
<dbReference type="Gene3D" id="2.30.30.220">
    <property type="entry name" value="SspB-like"/>
    <property type="match status" value="1"/>
</dbReference>
<dbReference type="Pfam" id="PF04386">
    <property type="entry name" value="SspB"/>
    <property type="match status" value="1"/>
</dbReference>